<dbReference type="InterPro" id="IPR057191">
    <property type="entry name" value="DUF7869"/>
</dbReference>
<organism evidence="2 3">
    <name type="scientific">Plakobranchus ocellatus</name>
    <dbReference type="NCBI Taxonomy" id="259542"/>
    <lineage>
        <taxon>Eukaryota</taxon>
        <taxon>Metazoa</taxon>
        <taxon>Spiralia</taxon>
        <taxon>Lophotrochozoa</taxon>
        <taxon>Mollusca</taxon>
        <taxon>Gastropoda</taxon>
        <taxon>Heterobranchia</taxon>
        <taxon>Euthyneura</taxon>
        <taxon>Panpulmonata</taxon>
        <taxon>Sacoglossa</taxon>
        <taxon>Placobranchoidea</taxon>
        <taxon>Plakobranchidae</taxon>
        <taxon>Plakobranchus</taxon>
    </lineage>
</organism>
<protein>
    <submittedName>
        <fullName evidence="2">4-diphosphocytidyl-2-c-methyl-d-erythritol kinase</fullName>
    </submittedName>
</protein>
<evidence type="ECO:0000259" key="1">
    <source>
        <dbReference type="Pfam" id="PF25273"/>
    </source>
</evidence>
<feature type="domain" description="DUF7869" evidence="1">
    <location>
        <begin position="7"/>
        <end position="107"/>
    </location>
</feature>
<evidence type="ECO:0000313" key="2">
    <source>
        <dbReference type="EMBL" id="GFN93454.1"/>
    </source>
</evidence>
<dbReference type="Proteomes" id="UP000735302">
    <property type="component" value="Unassembled WGS sequence"/>
</dbReference>
<keyword evidence="3" id="KW-1185">Reference proteome</keyword>
<proteinExistence type="predicted"/>
<keyword evidence="2" id="KW-0808">Transferase</keyword>
<sequence>MPPEVSSIYLFCDPCPGQNKNWTMLWILHYFIHQKKRFRYVHLTFPIRRHSYMECDRDMVLINQKLTIETPSGWHEHFEDARKTHSPFNVITVDSRMLLDVEQHIKNVYVVTCPVKTQPLREVIFCVDPPRLMQYREAGMAHLAAHS</sequence>
<gene>
    <name evidence="2" type="ORF">PoB_001996000</name>
</gene>
<dbReference type="EMBL" id="BLXT01002349">
    <property type="protein sequence ID" value="GFN93454.1"/>
    <property type="molecule type" value="Genomic_DNA"/>
</dbReference>
<keyword evidence="2" id="KW-0418">Kinase</keyword>
<dbReference type="AlphaFoldDB" id="A0AAV3ZCX6"/>
<reference evidence="2 3" key="1">
    <citation type="journal article" date="2021" name="Elife">
        <title>Chloroplast acquisition without the gene transfer in kleptoplastic sea slugs, Plakobranchus ocellatus.</title>
        <authorList>
            <person name="Maeda T."/>
            <person name="Takahashi S."/>
            <person name="Yoshida T."/>
            <person name="Shimamura S."/>
            <person name="Takaki Y."/>
            <person name="Nagai Y."/>
            <person name="Toyoda A."/>
            <person name="Suzuki Y."/>
            <person name="Arimoto A."/>
            <person name="Ishii H."/>
            <person name="Satoh N."/>
            <person name="Nishiyama T."/>
            <person name="Hasebe M."/>
            <person name="Maruyama T."/>
            <person name="Minagawa J."/>
            <person name="Obokata J."/>
            <person name="Shigenobu S."/>
        </authorList>
    </citation>
    <scope>NUCLEOTIDE SEQUENCE [LARGE SCALE GENOMIC DNA]</scope>
</reference>
<dbReference type="GO" id="GO:0016301">
    <property type="term" value="F:kinase activity"/>
    <property type="evidence" value="ECO:0007669"/>
    <property type="project" value="UniProtKB-KW"/>
</dbReference>
<comment type="caution">
    <text evidence="2">The sequence shown here is derived from an EMBL/GenBank/DDBJ whole genome shotgun (WGS) entry which is preliminary data.</text>
</comment>
<dbReference type="Pfam" id="PF25273">
    <property type="entry name" value="DUF7869"/>
    <property type="match status" value="1"/>
</dbReference>
<evidence type="ECO:0000313" key="3">
    <source>
        <dbReference type="Proteomes" id="UP000735302"/>
    </source>
</evidence>
<accession>A0AAV3ZCX6</accession>
<name>A0AAV3ZCX6_9GAST</name>